<proteinExistence type="predicted"/>
<dbReference type="EMBL" id="KC292025">
    <property type="protein sequence ID" value="AGM11317.1"/>
    <property type="molecule type" value="Genomic_DNA"/>
</dbReference>
<sequence length="75" mass="8299">MASDPRKEHYQQFLAGLILAILAGTSTIWWLTGFFLAMSYFSGAATVLVFTYVAPTYVAPESETDADNEPEKGYQ</sequence>
<feature type="transmembrane region" description="Helical" evidence="1">
    <location>
        <begin position="12"/>
        <end position="31"/>
    </location>
</feature>
<dbReference type="Proteomes" id="UP000203449">
    <property type="component" value="Segment"/>
</dbReference>
<reference evidence="2 3" key="1">
    <citation type="submission" date="2012-12" db="EMBL/GenBank/DDBJ databases">
        <authorList>
            <person name="Sencilo A."/>
            <person name="Jacobs-Sera D."/>
            <person name="Russell D.A."/>
            <person name="Ko C."/>
            <person name="Atanasova N."/>
            <person name="Osterlund E."/>
            <person name="Oksanen H.M."/>
            <person name="Bamford D.H."/>
            <person name="Hatfull G.F."/>
            <person name="Roine E."/>
            <person name="Hendrix R.W."/>
        </authorList>
    </citation>
    <scope>NUCLEOTIDE SEQUENCE [LARGE SCALE GENOMIC DNA]</scope>
</reference>
<dbReference type="RefSeq" id="YP_008058753.1">
    <property type="nucleotide sequence ID" value="NC_021322.1"/>
</dbReference>
<dbReference type="GeneID" id="16194222"/>
<evidence type="ECO:0000313" key="3">
    <source>
        <dbReference type="Proteomes" id="UP000203449"/>
    </source>
</evidence>
<evidence type="ECO:0000313" key="2">
    <source>
        <dbReference type="EMBL" id="AGM11317.1"/>
    </source>
</evidence>
<gene>
    <name evidence="2" type="primary">63</name>
    <name evidence="2" type="ORF">HHTV1_63</name>
</gene>
<dbReference type="KEGG" id="vg:16194222"/>
<accession>R4TKW5</accession>
<protein>
    <submittedName>
        <fullName evidence="2">Uncharacterized protein</fullName>
    </submittedName>
</protein>
<name>R4TKW5_9CAUD</name>
<feature type="transmembrane region" description="Helical" evidence="1">
    <location>
        <begin position="37"/>
        <end position="54"/>
    </location>
</feature>
<keyword evidence="3" id="KW-1185">Reference proteome</keyword>
<keyword evidence="1" id="KW-0812">Transmembrane</keyword>
<keyword evidence="1" id="KW-1133">Transmembrane helix</keyword>
<evidence type="ECO:0000256" key="1">
    <source>
        <dbReference type="SAM" id="Phobius"/>
    </source>
</evidence>
<organism evidence="2 3">
    <name type="scientific">Haloarcula hispanica tailed virus 1</name>
    <dbReference type="NCBI Taxonomy" id="1273750"/>
    <lineage>
        <taxon>Viruses</taxon>
        <taxon>Duplodnaviria</taxon>
        <taxon>Heunggongvirae</taxon>
        <taxon>Uroviricota</taxon>
        <taxon>Caudoviricetes</taxon>
        <taxon>Madisaviridae</taxon>
        <taxon>Clampvirus</taxon>
        <taxon>Clampvirus italiense</taxon>
        <taxon>Clampvirus HHTV1</taxon>
    </lineage>
</organism>
<keyword evidence="1" id="KW-0472">Membrane</keyword>